<dbReference type="Proteomes" id="UP000186922">
    <property type="component" value="Unassembled WGS sequence"/>
</dbReference>
<protein>
    <submittedName>
        <fullName evidence="1">Uncharacterized protein</fullName>
    </submittedName>
</protein>
<dbReference type="EMBL" id="BDGG01000007">
    <property type="protein sequence ID" value="GAV01408.1"/>
    <property type="molecule type" value="Genomic_DNA"/>
</dbReference>
<evidence type="ECO:0000313" key="1">
    <source>
        <dbReference type="EMBL" id="GAV01408.1"/>
    </source>
</evidence>
<gene>
    <name evidence="1" type="primary">RvY_12126</name>
    <name evidence="1" type="synonym">RvY_12126.1</name>
    <name evidence="1" type="ORF">RvY_12126-1</name>
</gene>
<reference evidence="1 2" key="1">
    <citation type="journal article" date="2016" name="Nat. Commun.">
        <title>Extremotolerant tardigrade genome and improved radiotolerance of human cultured cells by tardigrade-unique protein.</title>
        <authorList>
            <person name="Hashimoto T."/>
            <person name="Horikawa D.D."/>
            <person name="Saito Y."/>
            <person name="Kuwahara H."/>
            <person name="Kozuka-Hata H."/>
            <person name="Shin-I T."/>
            <person name="Minakuchi Y."/>
            <person name="Ohishi K."/>
            <person name="Motoyama A."/>
            <person name="Aizu T."/>
            <person name="Enomoto A."/>
            <person name="Kondo K."/>
            <person name="Tanaka S."/>
            <person name="Hara Y."/>
            <person name="Koshikawa S."/>
            <person name="Sagara H."/>
            <person name="Miura T."/>
            <person name="Yokobori S."/>
            <person name="Miyagawa K."/>
            <person name="Suzuki Y."/>
            <person name="Kubo T."/>
            <person name="Oyama M."/>
            <person name="Kohara Y."/>
            <person name="Fujiyama A."/>
            <person name="Arakawa K."/>
            <person name="Katayama T."/>
            <person name="Toyoda A."/>
            <person name="Kunieda T."/>
        </authorList>
    </citation>
    <scope>NUCLEOTIDE SEQUENCE [LARGE SCALE GENOMIC DNA]</scope>
    <source>
        <strain evidence="1 2">YOKOZUNA-1</strain>
    </source>
</reference>
<proteinExistence type="predicted"/>
<dbReference type="AlphaFoldDB" id="A0A1D1VNV5"/>
<sequence>MPDYSRILFAHAPVVLHQQTALHKSGPLTSPQPTSISALLPSLPASQSPSYGSSLLFPTRSPGDTRNCQRHITHISGPVEWLGTIGVHHSLFLGILAIHFRHCRVMNHAGVHLHLLHPLEVQPTPRRRRRGLSELF</sequence>
<organism evidence="1 2">
    <name type="scientific">Ramazzottius varieornatus</name>
    <name type="common">Water bear</name>
    <name type="synonym">Tardigrade</name>
    <dbReference type="NCBI Taxonomy" id="947166"/>
    <lineage>
        <taxon>Eukaryota</taxon>
        <taxon>Metazoa</taxon>
        <taxon>Ecdysozoa</taxon>
        <taxon>Tardigrada</taxon>
        <taxon>Eutardigrada</taxon>
        <taxon>Parachela</taxon>
        <taxon>Hypsibioidea</taxon>
        <taxon>Ramazzottiidae</taxon>
        <taxon>Ramazzottius</taxon>
    </lineage>
</organism>
<name>A0A1D1VNV5_RAMVA</name>
<comment type="caution">
    <text evidence="1">The sequence shown here is derived from an EMBL/GenBank/DDBJ whole genome shotgun (WGS) entry which is preliminary data.</text>
</comment>
<accession>A0A1D1VNV5</accession>
<evidence type="ECO:0000313" key="2">
    <source>
        <dbReference type="Proteomes" id="UP000186922"/>
    </source>
</evidence>
<keyword evidence="2" id="KW-1185">Reference proteome</keyword>